<comment type="caution">
    <text evidence="1">The sequence shown here is derived from an EMBL/GenBank/DDBJ whole genome shotgun (WGS) entry which is preliminary data.</text>
</comment>
<dbReference type="EMBL" id="VSSQ01112042">
    <property type="protein sequence ID" value="MPN49098.1"/>
    <property type="molecule type" value="Genomic_DNA"/>
</dbReference>
<evidence type="ECO:0000313" key="1">
    <source>
        <dbReference type="EMBL" id="MPN49098.1"/>
    </source>
</evidence>
<dbReference type="AlphaFoldDB" id="A0A645ICR1"/>
<sequence length="58" mass="6462">MNTGFHCRAVAVYIFTALADRIKYFAQLIADKHADNCRRRFVRSEAVIVSGACAGKTQ</sequence>
<name>A0A645ICR1_9ZZZZ</name>
<proteinExistence type="predicted"/>
<accession>A0A645ICR1</accession>
<reference evidence="1" key="1">
    <citation type="submission" date="2019-08" db="EMBL/GenBank/DDBJ databases">
        <authorList>
            <person name="Kucharzyk K."/>
            <person name="Murdoch R.W."/>
            <person name="Higgins S."/>
            <person name="Loffler F."/>
        </authorList>
    </citation>
    <scope>NUCLEOTIDE SEQUENCE</scope>
</reference>
<organism evidence="1">
    <name type="scientific">bioreactor metagenome</name>
    <dbReference type="NCBI Taxonomy" id="1076179"/>
    <lineage>
        <taxon>unclassified sequences</taxon>
        <taxon>metagenomes</taxon>
        <taxon>ecological metagenomes</taxon>
    </lineage>
</organism>
<protein>
    <submittedName>
        <fullName evidence="1">Uncharacterized protein</fullName>
    </submittedName>
</protein>
<gene>
    <name evidence="1" type="ORF">SDC9_196711</name>
</gene>